<sequence>MSPAPDSGQKERAPPSEPHKASTTGSGKASVGIKRRPSAFDAPQVSAEKRLKLASPAGPTTAQRLSSTASGILEAKKNQKPVFGHLDVVMSDDPDGIEIRNNTTKSAVVDVISDHTFACSGPCAQVDAMIAKMMKLIDCDLELTFSAVVKIGYKDDTTSSSTSAPNNDLFNETFDERLKSGLL</sequence>
<keyword evidence="3" id="KW-1185">Reference proteome</keyword>
<dbReference type="AlphaFoldDB" id="A0A4R8RD15"/>
<reference evidence="2 3" key="1">
    <citation type="submission" date="2018-12" db="EMBL/GenBank/DDBJ databases">
        <title>Genome sequence and assembly of Colletotrichum trifolii.</title>
        <authorList>
            <person name="Gan P."/>
            <person name="Shirasu K."/>
        </authorList>
    </citation>
    <scope>NUCLEOTIDE SEQUENCE [LARGE SCALE GENOMIC DNA]</scope>
    <source>
        <strain evidence="2 3">543-2</strain>
    </source>
</reference>
<name>A0A4R8RD15_COLTR</name>
<feature type="region of interest" description="Disordered" evidence="1">
    <location>
        <begin position="1"/>
        <end position="66"/>
    </location>
</feature>
<accession>A0A4R8RD15</accession>
<organism evidence="2 3">
    <name type="scientific">Colletotrichum trifolii</name>
    <dbReference type="NCBI Taxonomy" id="5466"/>
    <lineage>
        <taxon>Eukaryota</taxon>
        <taxon>Fungi</taxon>
        <taxon>Dikarya</taxon>
        <taxon>Ascomycota</taxon>
        <taxon>Pezizomycotina</taxon>
        <taxon>Sordariomycetes</taxon>
        <taxon>Hypocreomycetidae</taxon>
        <taxon>Glomerellales</taxon>
        <taxon>Glomerellaceae</taxon>
        <taxon>Colletotrichum</taxon>
        <taxon>Colletotrichum orbiculare species complex</taxon>
    </lineage>
</organism>
<evidence type="ECO:0000313" key="2">
    <source>
        <dbReference type="EMBL" id="TDZ54620.1"/>
    </source>
</evidence>
<comment type="caution">
    <text evidence="2">The sequence shown here is derived from an EMBL/GenBank/DDBJ whole genome shotgun (WGS) entry which is preliminary data.</text>
</comment>
<dbReference type="EMBL" id="RYZW01000056">
    <property type="protein sequence ID" value="TDZ54620.1"/>
    <property type="molecule type" value="Genomic_DNA"/>
</dbReference>
<dbReference type="Proteomes" id="UP000295703">
    <property type="component" value="Unassembled WGS sequence"/>
</dbReference>
<evidence type="ECO:0000313" key="3">
    <source>
        <dbReference type="Proteomes" id="UP000295703"/>
    </source>
</evidence>
<protein>
    <submittedName>
        <fullName evidence="2">Uncharacterized protein</fullName>
    </submittedName>
</protein>
<proteinExistence type="predicted"/>
<feature type="compositionally biased region" description="Basic and acidic residues" evidence="1">
    <location>
        <begin position="8"/>
        <end position="20"/>
    </location>
</feature>
<gene>
    <name evidence="2" type="ORF">CTRI78_v006159</name>
</gene>
<evidence type="ECO:0000256" key="1">
    <source>
        <dbReference type="SAM" id="MobiDB-lite"/>
    </source>
</evidence>